<comment type="caution">
    <text evidence="3">The sequence shown here is derived from an EMBL/GenBank/DDBJ whole genome shotgun (WGS) entry which is preliminary data.</text>
</comment>
<proteinExistence type="predicted"/>
<dbReference type="PANTHER" id="PTHR43619">
    <property type="entry name" value="S-ADENOSYL-L-METHIONINE-DEPENDENT METHYLTRANSFERASE YKTD-RELATED"/>
    <property type="match status" value="1"/>
</dbReference>
<dbReference type="GO" id="GO:0032259">
    <property type="term" value="P:methylation"/>
    <property type="evidence" value="ECO:0007669"/>
    <property type="project" value="UniProtKB-KW"/>
</dbReference>
<keyword evidence="4" id="KW-1185">Reference proteome</keyword>
<dbReference type="Gene3D" id="3.40.50.150">
    <property type="entry name" value="Vaccinia Virus protein VP39"/>
    <property type="match status" value="1"/>
</dbReference>
<organism evidence="3 4">
    <name type="scientific">Aquimarina hainanensis</name>
    <dbReference type="NCBI Taxonomy" id="1578017"/>
    <lineage>
        <taxon>Bacteria</taxon>
        <taxon>Pseudomonadati</taxon>
        <taxon>Bacteroidota</taxon>
        <taxon>Flavobacteriia</taxon>
        <taxon>Flavobacteriales</taxon>
        <taxon>Flavobacteriaceae</taxon>
        <taxon>Aquimarina</taxon>
    </lineage>
</organism>
<gene>
    <name evidence="3" type="ORF">ACFSTE_15165</name>
</gene>
<name>A0ABW5NAN6_9FLAO</name>
<dbReference type="SUPFAM" id="SSF53335">
    <property type="entry name" value="S-adenosyl-L-methionine-dependent methyltransferases"/>
    <property type="match status" value="1"/>
</dbReference>
<protein>
    <submittedName>
        <fullName evidence="3">Class I SAM-dependent methyltransferase</fullName>
        <ecNumber evidence="3">2.1.1.-</ecNumber>
    </submittedName>
</protein>
<evidence type="ECO:0000256" key="1">
    <source>
        <dbReference type="ARBA" id="ARBA00022603"/>
    </source>
</evidence>
<dbReference type="EMBL" id="JBHULX010000030">
    <property type="protein sequence ID" value="MFD2592176.1"/>
    <property type="molecule type" value="Genomic_DNA"/>
</dbReference>
<dbReference type="InterPro" id="IPR007213">
    <property type="entry name" value="Ppm1/Ppm2/Tcmp"/>
</dbReference>
<dbReference type="Pfam" id="PF04072">
    <property type="entry name" value="LCM"/>
    <property type="match status" value="1"/>
</dbReference>
<dbReference type="RefSeq" id="WP_176026997.1">
    <property type="nucleotide sequence ID" value="NZ_JBHSJV010000001.1"/>
</dbReference>
<reference evidence="4" key="1">
    <citation type="journal article" date="2019" name="Int. J. Syst. Evol. Microbiol.">
        <title>The Global Catalogue of Microorganisms (GCM) 10K type strain sequencing project: providing services to taxonomists for standard genome sequencing and annotation.</title>
        <authorList>
            <consortium name="The Broad Institute Genomics Platform"/>
            <consortium name="The Broad Institute Genome Sequencing Center for Infectious Disease"/>
            <person name="Wu L."/>
            <person name="Ma J."/>
        </authorList>
    </citation>
    <scope>NUCLEOTIDE SEQUENCE [LARGE SCALE GENOMIC DNA]</scope>
    <source>
        <strain evidence="4">KCTC 42423</strain>
    </source>
</reference>
<dbReference type="GO" id="GO:0008168">
    <property type="term" value="F:methyltransferase activity"/>
    <property type="evidence" value="ECO:0007669"/>
    <property type="project" value="UniProtKB-KW"/>
</dbReference>
<evidence type="ECO:0000313" key="4">
    <source>
        <dbReference type="Proteomes" id="UP001597459"/>
    </source>
</evidence>
<sequence>MKVHETAFIVSTYRSLHETISKDPYARLWNNDKTNSLLPEIFQQISSKEAILHAIRNRFFLEELTAFFKHHPTGTLINFGAGFSMYQFILPAHIHTIEIDKQPIIEYKKSQIGQWIKDGTLPPRVIDYHAVDFATNTTKEIVAKIAPYIQHTPTFVLLEGVLFFLDTTTTNKLFEVFSLLQKPGDQIGSVSYQPEVASTEVYNRLLHYFDRNNQTNELFAHQTIPSSFYHSINGYTVEKEIDEFTLAATYAPEENILIKEAILNESLYILKRR</sequence>
<dbReference type="InterPro" id="IPR029063">
    <property type="entry name" value="SAM-dependent_MTases_sf"/>
</dbReference>
<dbReference type="Proteomes" id="UP001597459">
    <property type="component" value="Unassembled WGS sequence"/>
</dbReference>
<dbReference type="PANTHER" id="PTHR43619:SF2">
    <property type="entry name" value="S-ADENOSYL-L-METHIONINE-DEPENDENT METHYLTRANSFERASES SUPERFAMILY PROTEIN"/>
    <property type="match status" value="1"/>
</dbReference>
<keyword evidence="2 3" id="KW-0808">Transferase</keyword>
<evidence type="ECO:0000256" key="2">
    <source>
        <dbReference type="ARBA" id="ARBA00022679"/>
    </source>
</evidence>
<keyword evidence="1 3" id="KW-0489">Methyltransferase</keyword>
<dbReference type="EC" id="2.1.1.-" evidence="3"/>
<accession>A0ABW5NAN6</accession>
<evidence type="ECO:0000313" key="3">
    <source>
        <dbReference type="EMBL" id="MFD2592176.1"/>
    </source>
</evidence>